<accession>A0A9X2IEW9</accession>
<dbReference type="EMBL" id="JAMOIL010000011">
    <property type="protein sequence ID" value="MCM0620737.1"/>
    <property type="molecule type" value="Genomic_DNA"/>
</dbReference>
<name>A0A9X2IEW9_9ACTN</name>
<feature type="transmembrane region" description="Helical" evidence="2">
    <location>
        <begin position="48"/>
        <end position="70"/>
    </location>
</feature>
<reference evidence="3" key="1">
    <citation type="submission" date="2022-05" db="EMBL/GenBank/DDBJ databases">
        <authorList>
            <person name="Tuo L."/>
        </authorList>
    </citation>
    <scope>NUCLEOTIDE SEQUENCE</scope>
    <source>
        <strain evidence="3">BSK12Z-4</strain>
    </source>
</reference>
<keyword evidence="4" id="KW-1185">Reference proteome</keyword>
<feature type="transmembrane region" description="Helical" evidence="2">
    <location>
        <begin position="76"/>
        <end position="101"/>
    </location>
</feature>
<dbReference type="RefSeq" id="WP_250827289.1">
    <property type="nucleotide sequence ID" value="NZ_JAMOIL010000011.1"/>
</dbReference>
<keyword evidence="2" id="KW-0812">Transmembrane</keyword>
<keyword evidence="2" id="KW-0472">Membrane</keyword>
<protein>
    <recommendedName>
        <fullName evidence="5">DUF485 domain-containing protein</fullName>
    </recommendedName>
</protein>
<sequence>MSSERPQRVRVTGPARRRPPRARVHEVDAESRLGSLYLRALVREQWWLGLRTLALLMLGLGTLPVLFFALPDLAAVHVLGVGLAWWLLGVAPYPLLVALAWRHVRRAERNEDTFTALLEELDGPRSGGPDDGGRA</sequence>
<evidence type="ECO:0000313" key="3">
    <source>
        <dbReference type="EMBL" id="MCM0620737.1"/>
    </source>
</evidence>
<evidence type="ECO:0000313" key="4">
    <source>
        <dbReference type="Proteomes" id="UP001139485"/>
    </source>
</evidence>
<keyword evidence="2" id="KW-1133">Transmembrane helix</keyword>
<comment type="caution">
    <text evidence="3">The sequence shown here is derived from an EMBL/GenBank/DDBJ whole genome shotgun (WGS) entry which is preliminary data.</text>
</comment>
<evidence type="ECO:0000256" key="1">
    <source>
        <dbReference type="SAM" id="MobiDB-lite"/>
    </source>
</evidence>
<evidence type="ECO:0008006" key="5">
    <source>
        <dbReference type="Google" id="ProtNLM"/>
    </source>
</evidence>
<dbReference type="AlphaFoldDB" id="A0A9X2IEW9"/>
<dbReference type="Proteomes" id="UP001139485">
    <property type="component" value="Unassembled WGS sequence"/>
</dbReference>
<feature type="region of interest" description="Disordered" evidence="1">
    <location>
        <begin position="1"/>
        <end position="20"/>
    </location>
</feature>
<gene>
    <name evidence="3" type="ORF">M8330_10585</name>
</gene>
<organism evidence="3 4">
    <name type="scientific">Nocardioides bruguierae</name>
    <dbReference type="NCBI Taxonomy" id="2945102"/>
    <lineage>
        <taxon>Bacteria</taxon>
        <taxon>Bacillati</taxon>
        <taxon>Actinomycetota</taxon>
        <taxon>Actinomycetes</taxon>
        <taxon>Propionibacteriales</taxon>
        <taxon>Nocardioidaceae</taxon>
        <taxon>Nocardioides</taxon>
    </lineage>
</organism>
<evidence type="ECO:0000256" key="2">
    <source>
        <dbReference type="SAM" id="Phobius"/>
    </source>
</evidence>
<proteinExistence type="predicted"/>